<keyword evidence="9" id="KW-1185">Reference proteome</keyword>
<keyword evidence="4 7" id="KW-0560">Oxidoreductase</keyword>
<comment type="caution">
    <text evidence="8">The sequence shown here is derived from an EMBL/GenBank/DDBJ whole genome shotgun (WGS) entry which is preliminary data.</text>
</comment>
<evidence type="ECO:0000256" key="6">
    <source>
        <dbReference type="ARBA" id="ARBA00023033"/>
    </source>
</evidence>
<dbReference type="Pfam" id="PF00067">
    <property type="entry name" value="p450"/>
    <property type="match status" value="1"/>
</dbReference>
<evidence type="ECO:0000256" key="1">
    <source>
        <dbReference type="ARBA" id="ARBA00010617"/>
    </source>
</evidence>
<name>A0A916K5M1_9BACL</name>
<evidence type="ECO:0000256" key="4">
    <source>
        <dbReference type="ARBA" id="ARBA00023002"/>
    </source>
</evidence>
<evidence type="ECO:0000256" key="3">
    <source>
        <dbReference type="ARBA" id="ARBA00022723"/>
    </source>
</evidence>
<organism evidence="8 9">
    <name type="scientific">Paenibacillus solanacearum</name>
    <dbReference type="NCBI Taxonomy" id="2048548"/>
    <lineage>
        <taxon>Bacteria</taxon>
        <taxon>Bacillati</taxon>
        <taxon>Bacillota</taxon>
        <taxon>Bacilli</taxon>
        <taxon>Bacillales</taxon>
        <taxon>Paenibacillaceae</taxon>
        <taxon>Paenibacillus</taxon>
    </lineage>
</organism>
<dbReference type="InterPro" id="IPR017972">
    <property type="entry name" value="Cyt_P450_CS"/>
</dbReference>
<reference evidence="8" key="1">
    <citation type="submission" date="2021-06" db="EMBL/GenBank/DDBJ databases">
        <authorList>
            <person name="Criscuolo A."/>
        </authorList>
    </citation>
    <scope>NUCLEOTIDE SEQUENCE</scope>
    <source>
        <strain evidence="8">CIP111600</strain>
    </source>
</reference>
<dbReference type="PROSITE" id="PS00086">
    <property type="entry name" value="CYTOCHROME_P450"/>
    <property type="match status" value="1"/>
</dbReference>
<evidence type="ECO:0000256" key="7">
    <source>
        <dbReference type="RuleBase" id="RU000461"/>
    </source>
</evidence>
<dbReference type="CDD" id="cd11032">
    <property type="entry name" value="P450_EryK-like"/>
    <property type="match status" value="1"/>
</dbReference>
<keyword evidence="3 7" id="KW-0479">Metal-binding</keyword>
<evidence type="ECO:0000313" key="9">
    <source>
        <dbReference type="Proteomes" id="UP000693672"/>
    </source>
</evidence>
<comment type="similarity">
    <text evidence="1 7">Belongs to the cytochrome P450 family.</text>
</comment>
<dbReference type="PANTHER" id="PTHR46696:SF1">
    <property type="entry name" value="CYTOCHROME P450 YJIB-RELATED"/>
    <property type="match status" value="1"/>
</dbReference>
<proteinExistence type="inferred from homology"/>
<evidence type="ECO:0000256" key="5">
    <source>
        <dbReference type="ARBA" id="ARBA00023004"/>
    </source>
</evidence>
<dbReference type="FunFam" id="1.10.630.10:FF:000018">
    <property type="entry name" value="Cytochrome P450 monooxygenase"/>
    <property type="match status" value="1"/>
</dbReference>
<dbReference type="RefSeq" id="WP_218094902.1">
    <property type="nucleotide sequence ID" value="NZ_CAJVAS010000035.1"/>
</dbReference>
<keyword evidence="6 7" id="KW-0503">Monooxygenase</keyword>
<accession>A0A916K5M1</accession>
<dbReference type="GO" id="GO:0005506">
    <property type="term" value="F:iron ion binding"/>
    <property type="evidence" value="ECO:0007669"/>
    <property type="project" value="InterPro"/>
</dbReference>
<dbReference type="GO" id="GO:0020037">
    <property type="term" value="F:heme binding"/>
    <property type="evidence" value="ECO:0007669"/>
    <property type="project" value="InterPro"/>
</dbReference>
<gene>
    <name evidence="8" type="ORF">PAESOLCIP111_05179</name>
</gene>
<dbReference type="Proteomes" id="UP000693672">
    <property type="component" value="Unassembled WGS sequence"/>
</dbReference>
<evidence type="ECO:0000313" key="8">
    <source>
        <dbReference type="EMBL" id="CAG7646512.1"/>
    </source>
</evidence>
<dbReference type="AlphaFoldDB" id="A0A916K5M1"/>
<keyword evidence="2 7" id="KW-0349">Heme</keyword>
<evidence type="ECO:0000256" key="2">
    <source>
        <dbReference type="ARBA" id="ARBA00022617"/>
    </source>
</evidence>
<dbReference type="EC" id="1.14.99.-" evidence="8"/>
<protein>
    <submittedName>
        <fullName evidence="8">Cytochrome P450(MEG)</fullName>
        <ecNumber evidence="8">1.14.99.-</ecNumber>
    </submittedName>
</protein>
<dbReference type="InterPro" id="IPR001128">
    <property type="entry name" value="Cyt_P450"/>
</dbReference>
<keyword evidence="5 7" id="KW-0408">Iron</keyword>
<sequence length="411" mass="47402">MKQEVVALGEITSFQSRTEEFGPYEWYKRMLESEPAVYDEGSRTWNVFRYEEVKRVLSDYEHFSSERSRTTINVGVDTKEGSLGDSKINIINSDPPEHRKRRSLLSAAFTPRSLKQWEPRIQQVVDELIQNMRGSTEIDIVAQYATPLPVIIMSDLLGVPSHDRHLFKRWVDILFLPFQKENAEEVNRLKEQAAKEYFNYLYPFVIQKRTQLAEDIISDLIRVEVDGERFTDDEIVRATMFLLGAGIETTSNLLANTFYAFLYDNPEVYSELRADLSLVPHMVEEVLRYRFNVTKLDRTVKKDNDLLGAPLSKGEMVIVWMSAANMDKRVFEDPFTFKLRRDNGSKHLTFGNGPHFCLGAPLARLEANIAIRTFAETFRRIEPVPGFQLEANLQTSAVGQSLSRLPMRVEL</sequence>
<dbReference type="GO" id="GO:0004497">
    <property type="term" value="F:monooxygenase activity"/>
    <property type="evidence" value="ECO:0007669"/>
    <property type="project" value="UniProtKB-KW"/>
</dbReference>
<dbReference type="GO" id="GO:0016705">
    <property type="term" value="F:oxidoreductase activity, acting on paired donors, with incorporation or reduction of molecular oxygen"/>
    <property type="evidence" value="ECO:0007669"/>
    <property type="project" value="InterPro"/>
</dbReference>
<dbReference type="EMBL" id="CAJVAS010000035">
    <property type="protein sequence ID" value="CAG7646512.1"/>
    <property type="molecule type" value="Genomic_DNA"/>
</dbReference>
<dbReference type="PANTHER" id="PTHR46696">
    <property type="entry name" value="P450, PUTATIVE (EUROFUNG)-RELATED"/>
    <property type="match status" value="1"/>
</dbReference>